<feature type="region of interest" description="Disordered" evidence="1">
    <location>
        <begin position="268"/>
        <end position="347"/>
    </location>
</feature>
<gene>
    <name evidence="2" type="ORF">BOX15_Mlig030426g3</name>
</gene>
<keyword evidence="3" id="KW-1185">Reference proteome</keyword>
<feature type="non-terminal residue" evidence="2">
    <location>
        <position position="1"/>
    </location>
</feature>
<comment type="caution">
    <text evidence="2">The sequence shown here is derived from an EMBL/GenBank/DDBJ whole genome shotgun (WGS) entry which is preliminary data.</text>
</comment>
<feature type="region of interest" description="Disordered" evidence="1">
    <location>
        <begin position="1"/>
        <end position="22"/>
    </location>
</feature>
<name>A0A267FMC4_9PLAT</name>
<organism evidence="2 3">
    <name type="scientific">Macrostomum lignano</name>
    <dbReference type="NCBI Taxonomy" id="282301"/>
    <lineage>
        <taxon>Eukaryota</taxon>
        <taxon>Metazoa</taxon>
        <taxon>Spiralia</taxon>
        <taxon>Lophotrochozoa</taxon>
        <taxon>Platyhelminthes</taxon>
        <taxon>Rhabditophora</taxon>
        <taxon>Macrostomorpha</taxon>
        <taxon>Macrostomida</taxon>
        <taxon>Macrostomidae</taxon>
        <taxon>Macrostomum</taxon>
    </lineage>
</organism>
<evidence type="ECO:0000256" key="1">
    <source>
        <dbReference type="SAM" id="MobiDB-lite"/>
    </source>
</evidence>
<evidence type="ECO:0000313" key="3">
    <source>
        <dbReference type="Proteomes" id="UP000215902"/>
    </source>
</evidence>
<sequence>PTPRRSKASASRMQQQHQVPQHSLQTVPICLNGQMAMATVDSSQSDSIDLSLVWPKTGESWTGHYSSDLVAKLLPGRPYSAFLQMLKAAIAERNRASSDLRLHLDKPTIEHPDLQHLVLTYRTRFEQIECRLPLNRQRSDSARTETDADDEDRMLDAAGLRQAARQLEQENARLRRENAQLRPAASSAAQLRLEVAAMREAARGLEAELQSSVTASASPRGAVGNASSSAMKKLQSEARELRAMERMLQLRLSQVLRELALHKRARVHGPAAVSANASPVASRVSTPRRCTPRFDPTAYVTERRQRRPTSADDDRRRPQRSAASSAKKAKSKKPLQPASSGPGLGGVEEDVLQIDARLDRLQSFLDRALTVR</sequence>
<proteinExistence type="predicted"/>
<dbReference type="AlphaFoldDB" id="A0A267FMC4"/>
<dbReference type="EMBL" id="NIVC01000913">
    <property type="protein sequence ID" value="PAA74921.1"/>
    <property type="molecule type" value="Genomic_DNA"/>
</dbReference>
<evidence type="ECO:0000313" key="2">
    <source>
        <dbReference type="EMBL" id="PAA74921.1"/>
    </source>
</evidence>
<dbReference type="Proteomes" id="UP000215902">
    <property type="component" value="Unassembled WGS sequence"/>
</dbReference>
<dbReference type="STRING" id="282301.A0A267FMC4"/>
<reference evidence="2 3" key="1">
    <citation type="submission" date="2017-06" db="EMBL/GenBank/DDBJ databases">
        <title>A platform for efficient transgenesis in Macrostomum lignano, a flatworm model organism for stem cell research.</title>
        <authorList>
            <person name="Berezikov E."/>
        </authorList>
    </citation>
    <scope>NUCLEOTIDE SEQUENCE [LARGE SCALE GENOMIC DNA]</scope>
    <source>
        <strain evidence="2">DV1</strain>
        <tissue evidence="2">Whole organism</tissue>
    </source>
</reference>
<feature type="compositionally biased region" description="Low complexity" evidence="1">
    <location>
        <begin position="271"/>
        <end position="285"/>
    </location>
</feature>
<protein>
    <submittedName>
        <fullName evidence="2">Uncharacterized protein</fullName>
    </submittedName>
</protein>
<feature type="region of interest" description="Disordered" evidence="1">
    <location>
        <begin position="210"/>
        <end position="231"/>
    </location>
</feature>
<accession>A0A267FMC4</accession>